<evidence type="ECO:0000313" key="6">
    <source>
        <dbReference type="EMBL" id="RMZ66207.1"/>
    </source>
</evidence>
<feature type="transmembrane region" description="Helical" evidence="5">
    <location>
        <begin position="438"/>
        <end position="460"/>
    </location>
</feature>
<dbReference type="GO" id="GO:0022857">
    <property type="term" value="F:transmembrane transporter activity"/>
    <property type="evidence" value="ECO:0007669"/>
    <property type="project" value="TreeGrafter"/>
</dbReference>
<dbReference type="PANTHER" id="PTHR23507:SF1">
    <property type="entry name" value="FI18259P1-RELATED"/>
    <property type="match status" value="1"/>
</dbReference>
<accession>A0A3M7LVF3</accession>
<comment type="subcellular location">
    <subcellularLocation>
        <location evidence="1">Membrane</location>
        <topology evidence="1">Multi-pass membrane protein</topology>
    </subcellularLocation>
</comment>
<dbReference type="EMBL" id="KE747806">
    <property type="protein sequence ID" value="RMZ66207.1"/>
    <property type="molecule type" value="Genomic_DNA"/>
</dbReference>
<dbReference type="AlphaFoldDB" id="A0A3M7LVF3"/>
<protein>
    <submittedName>
        <fullName evidence="6">Major facilitator superfamily transporter</fullName>
    </submittedName>
</protein>
<feature type="transmembrane region" description="Helical" evidence="5">
    <location>
        <begin position="264"/>
        <end position="283"/>
    </location>
</feature>
<feature type="transmembrane region" description="Helical" evidence="5">
    <location>
        <begin position="203"/>
        <end position="221"/>
    </location>
</feature>
<feature type="transmembrane region" description="Helical" evidence="5">
    <location>
        <begin position="113"/>
        <end position="138"/>
    </location>
</feature>
<evidence type="ECO:0000256" key="2">
    <source>
        <dbReference type="ARBA" id="ARBA00022692"/>
    </source>
</evidence>
<sequence length="465" mass="49798">MRDVDHDEEVAALLQSGSSAEIDVPNSPQNQLTAPTYFLPIALLAALAMASTAATAYFAYATILCNDAQHCEGTETSKYAGLVAASTCIANILGMFALGGLQKLAISNRKGGLLLWVLFRSMSSVMLLVGVSVNNIYVALSGRVFEGLASDNLLHFSLNAVYAQSPNQDTASSLMAYSLALYMIGISVSPFIAGLFANFTVSFFMALGLFAASIVYLQVFVRASWIEQVPVGEFGRKDVDLRSTWKRWLKTANSPMKIFQANPFHIFTGASLFFYNIVQSYMFQALMVHTSVHFGFTGRSNGFVLSIAHSVAATYIFVTIFAVPNISRRIRSNYSGAETRSGSRVRDLVLALVSLTVQILSLVALGLATRSWQIYCIAASLAVGLCTPSFIKAYSTSWFASVEKPAALAALAMMETLGSVLGPVVLGGLQSYLSQDAGVFYVAAGLSVASFLSLAVGYVVGRATL</sequence>
<feature type="transmembrane region" description="Helical" evidence="5">
    <location>
        <begin position="372"/>
        <end position="394"/>
    </location>
</feature>
<dbReference type="PANTHER" id="PTHR23507">
    <property type="entry name" value="ZGC:174356"/>
    <property type="match status" value="1"/>
</dbReference>
<dbReference type="SUPFAM" id="SSF103473">
    <property type="entry name" value="MFS general substrate transporter"/>
    <property type="match status" value="1"/>
</dbReference>
<feature type="transmembrane region" description="Helical" evidence="5">
    <location>
        <begin position="79"/>
        <end position="101"/>
    </location>
</feature>
<proteinExistence type="predicted"/>
<keyword evidence="7" id="KW-1185">Reference proteome</keyword>
<evidence type="ECO:0000256" key="3">
    <source>
        <dbReference type="ARBA" id="ARBA00022989"/>
    </source>
</evidence>
<feature type="transmembrane region" description="Helical" evidence="5">
    <location>
        <begin position="406"/>
        <end position="426"/>
    </location>
</feature>
<evidence type="ECO:0000256" key="5">
    <source>
        <dbReference type="SAM" id="Phobius"/>
    </source>
</evidence>
<dbReference type="Proteomes" id="UP000265663">
    <property type="component" value="Unassembled WGS sequence"/>
</dbReference>
<evidence type="ECO:0000256" key="1">
    <source>
        <dbReference type="ARBA" id="ARBA00004141"/>
    </source>
</evidence>
<feature type="transmembrane region" description="Helical" evidence="5">
    <location>
        <begin position="37"/>
        <end position="59"/>
    </location>
</feature>
<feature type="transmembrane region" description="Helical" evidence="5">
    <location>
        <begin position="348"/>
        <end position="366"/>
    </location>
</feature>
<keyword evidence="3 5" id="KW-1133">Transmembrane helix</keyword>
<keyword evidence="2 5" id="KW-0812">Transmembrane</keyword>
<dbReference type="CDD" id="cd06174">
    <property type="entry name" value="MFS"/>
    <property type="match status" value="1"/>
</dbReference>
<organism evidence="6 7">
    <name type="scientific">Pyrenophora seminiperda CCB06</name>
    <dbReference type="NCBI Taxonomy" id="1302712"/>
    <lineage>
        <taxon>Eukaryota</taxon>
        <taxon>Fungi</taxon>
        <taxon>Dikarya</taxon>
        <taxon>Ascomycota</taxon>
        <taxon>Pezizomycotina</taxon>
        <taxon>Dothideomycetes</taxon>
        <taxon>Pleosporomycetidae</taxon>
        <taxon>Pleosporales</taxon>
        <taxon>Pleosporineae</taxon>
        <taxon>Pleosporaceae</taxon>
        <taxon>Pyrenophora</taxon>
    </lineage>
</organism>
<feature type="transmembrane region" description="Helical" evidence="5">
    <location>
        <begin position="303"/>
        <end position="327"/>
    </location>
</feature>
<name>A0A3M7LVF3_9PLEO</name>
<evidence type="ECO:0000256" key="4">
    <source>
        <dbReference type="ARBA" id="ARBA00023136"/>
    </source>
</evidence>
<evidence type="ECO:0000313" key="7">
    <source>
        <dbReference type="Proteomes" id="UP000265663"/>
    </source>
</evidence>
<dbReference type="Gene3D" id="1.20.1250.20">
    <property type="entry name" value="MFS general substrate transporter like domains"/>
    <property type="match status" value="1"/>
</dbReference>
<keyword evidence="4 5" id="KW-0472">Membrane</keyword>
<dbReference type="OrthoDB" id="5425648at2759"/>
<dbReference type="GO" id="GO:0016020">
    <property type="term" value="C:membrane"/>
    <property type="evidence" value="ECO:0007669"/>
    <property type="project" value="UniProtKB-SubCell"/>
</dbReference>
<dbReference type="InterPro" id="IPR036259">
    <property type="entry name" value="MFS_trans_sf"/>
</dbReference>
<reference evidence="6 7" key="1">
    <citation type="journal article" date="2014" name="PLoS ONE">
        <title>De novo Genome Assembly of the Fungal Plant Pathogen Pyrenophora semeniperda.</title>
        <authorList>
            <person name="Soliai M.M."/>
            <person name="Meyer S.E."/>
            <person name="Udall J.A."/>
            <person name="Elzinga D.E."/>
            <person name="Hermansen R.A."/>
            <person name="Bodily P.M."/>
            <person name="Hart A.A."/>
            <person name="Coleman C.E."/>
        </authorList>
    </citation>
    <scope>NUCLEOTIDE SEQUENCE [LARGE SCALE GENOMIC DNA]</scope>
    <source>
        <strain evidence="6 7">CCB06</strain>
        <tissue evidence="6">Mycelium</tissue>
    </source>
</reference>
<gene>
    <name evidence="6" type="ORF">GMOD_00005290</name>
</gene>
<feature type="transmembrane region" description="Helical" evidence="5">
    <location>
        <begin position="174"/>
        <end position="197"/>
    </location>
</feature>